<dbReference type="Proteomes" id="UP000887565">
    <property type="component" value="Unplaced"/>
</dbReference>
<organism evidence="2 3">
    <name type="scientific">Romanomermis culicivorax</name>
    <name type="common">Nematode worm</name>
    <dbReference type="NCBI Taxonomy" id="13658"/>
    <lineage>
        <taxon>Eukaryota</taxon>
        <taxon>Metazoa</taxon>
        <taxon>Ecdysozoa</taxon>
        <taxon>Nematoda</taxon>
        <taxon>Enoplea</taxon>
        <taxon>Dorylaimia</taxon>
        <taxon>Mermithida</taxon>
        <taxon>Mermithoidea</taxon>
        <taxon>Mermithidae</taxon>
        <taxon>Romanomermis</taxon>
    </lineage>
</organism>
<evidence type="ECO:0000313" key="2">
    <source>
        <dbReference type="Proteomes" id="UP000887565"/>
    </source>
</evidence>
<feature type="region of interest" description="Disordered" evidence="1">
    <location>
        <begin position="1"/>
        <end position="64"/>
    </location>
</feature>
<feature type="compositionally biased region" description="Polar residues" evidence="1">
    <location>
        <begin position="55"/>
        <end position="64"/>
    </location>
</feature>
<dbReference type="WBParaSite" id="nRc.2.0.1.t44178-RA">
    <property type="protein sequence ID" value="nRc.2.0.1.t44178-RA"/>
    <property type="gene ID" value="nRc.2.0.1.g44178"/>
</dbReference>
<proteinExistence type="predicted"/>
<reference evidence="3" key="1">
    <citation type="submission" date="2022-11" db="UniProtKB">
        <authorList>
            <consortium name="WormBaseParasite"/>
        </authorList>
    </citation>
    <scope>IDENTIFICATION</scope>
</reference>
<feature type="compositionally biased region" description="Basic and acidic residues" evidence="1">
    <location>
        <begin position="23"/>
        <end position="53"/>
    </location>
</feature>
<dbReference type="AlphaFoldDB" id="A0A915KZ09"/>
<name>A0A915KZ09_ROMCU</name>
<protein>
    <submittedName>
        <fullName evidence="3">Uncharacterized protein</fullName>
    </submittedName>
</protein>
<keyword evidence="2" id="KW-1185">Reference proteome</keyword>
<evidence type="ECO:0000256" key="1">
    <source>
        <dbReference type="SAM" id="MobiDB-lite"/>
    </source>
</evidence>
<accession>A0A915KZ09</accession>
<evidence type="ECO:0000313" key="3">
    <source>
        <dbReference type="WBParaSite" id="nRc.2.0.1.t44178-RA"/>
    </source>
</evidence>
<sequence length="64" mass="7249">MSNVGLSEPATLVAVGGSRKSRFHGEREQKGKQEKRRGEKERKKGRVKERQERQSASQSTNKPI</sequence>